<dbReference type="EMBL" id="MGFR01000002">
    <property type="protein sequence ID" value="OGM09936.1"/>
    <property type="molecule type" value="Genomic_DNA"/>
</dbReference>
<evidence type="ECO:0000313" key="2">
    <source>
        <dbReference type="Proteomes" id="UP000176778"/>
    </source>
</evidence>
<accession>A0A1F7X4D9</accession>
<name>A0A1F7X4D9_9BACT</name>
<organism evidence="1 2">
    <name type="scientific">Candidatus Woesebacteria bacterium RBG_13_46_13</name>
    <dbReference type="NCBI Taxonomy" id="1802479"/>
    <lineage>
        <taxon>Bacteria</taxon>
        <taxon>Candidatus Woeseibacteriota</taxon>
    </lineage>
</organism>
<evidence type="ECO:0000313" key="1">
    <source>
        <dbReference type="EMBL" id="OGM09936.1"/>
    </source>
</evidence>
<comment type="caution">
    <text evidence="1">The sequence shown here is derived from an EMBL/GenBank/DDBJ whole genome shotgun (WGS) entry which is preliminary data.</text>
</comment>
<dbReference type="Proteomes" id="UP000176778">
    <property type="component" value="Unassembled WGS sequence"/>
</dbReference>
<proteinExistence type="predicted"/>
<gene>
    <name evidence="1" type="ORF">A2Y68_00720</name>
</gene>
<protein>
    <submittedName>
        <fullName evidence="1">Uncharacterized protein</fullName>
    </submittedName>
</protein>
<dbReference type="AlphaFoldDB" id="A0A1F7X4D9"/>
<sequence length="175" mass="19814">MSPERTNYNGIPTGIVIEKAESPERQKILAEIVKYGMGFSRGKIQDASSISLQVAAQRPVFLDYLSYIIFGRIVRLSTQCPEEKKEVCISVKFAHELGEYINLQVTKSRKNGLKSVDFTQEEGRVIVQKSFEHINADAIFAQLSESEMSLVRRFGSTIIPDNPKAEQRPSEFRLE</sequence>
<reference evidence="1 2" key="1">
    <citation type="journal article" date="2016" name="Nat. Commun.">
        <title>Thousands of microbial genomes shed light on interconnected biogeochemical processes in an aquifer system.</title>
        <authorList>
            <person name="Anantharaman K."/>
            <person name="Brown C.T."/>
            <person name="Hug L.A."/>
            <person name="Sharon I."/>
            <person name="Castelle C.J."/>
            <person name="Probst A.J."/>
            <person name="Thomas B.C."/>
            <person name="Singh A."/>
            <person name="Wilkins M.J."/>
            <person name="Karaoz U."/>
            <person name="Brodie E.L."/>
            <person name="Williams K.H."/>
            <person name="Hubbard S.S."/>
            <person name="Banfield J.F."/>
        </authorList>
    </citation>
    <scope>NUCLEOTIDE SEQUENCE [LARGE SCALE GENOMIC DNA]</scope>
</reference>